<proteinExistence type="inferred from homology"/>
<dbReference type="InterPro" id="IPR028883">
    <property type="entry name" value="tRNA_aden_deaminase"/>
</dbReference>
<keyword evidence="4 6" id="KW-0862">Zinc</keyword>
<name>A0A9D1J7N6_9BACT</name>
<dbReference type="PANTHER" id="PTHR11079:SF202">
    <property type="entry name" value="TRNA-SPECIFIC ADENOSINE DEAMINASE"/>
    <property type="match status" value="1"/>
</dbReference>
<feature type="binding site" evidence="6">
    <location>
        <position position="52"/>
    </location>
    <ligand>
        <name>Zn(2+)</name>
        <dbReference type="ChEBI" id="CHEBI:29105"/>
        <note>catalytic</note>
    </ligand>
</feature>
<keyword evidence="2 6" id="KW-0479">Metal-binding</keyword>
<comment type="function">
    <text evidence="6">Catalyzes the deamination of adenosine to inosine at the wobble position 34 of tRNA(Arg2).</text>
</comment>
<dbReference type="Proteomes" id="UP000824200">
    <property type="component" value="Unassembled WGS sequence"/>
</dbReference>
<reference evidence="8" key="2">
    <citation type="journal article" date="2021" name="PeerJ">
        <title>Extensive microbial diversity within the chicken gut microbiome revealed by metagenomics and culture.</title>
        <authorList>
            <person name="Gilroy R."/>
            <person name="Ravi A."/>
            <person name="Getino M."/>
            <person name="Pursley I."/>
            <person name="Horton D.L."/>
            <person name="Alikhan N.F."/>
            <person name="Baker D."/>
            <person name="Gharbi K."/>
            <person name="Hall N."/>
            <person name="Watson M."/>
            <person name="Adriaenssens E.M."/>
            <person name="Foster-Nyarko E."/>
            <person name="Jarju S."/>
            <person name="Secka A."/>
            <person name="Antonio M."/>
            <person name="Oren A."/>
            <person name="Chaudhuri R.R."/>
            <person name="La Ragione R."/>
            <person name="Hildebrand F."/>
            <person name="Pallen M.J."/>
        </authorList>
    </citation>
    <scope>NUCLEOTIDE SEQUENCE</scope>
    <source>
        <strain evidence="8">CHK121-14286</strain>
    </source>
</reference>
<dbReference type="CDD" id="cd01285">
    <property type="entry name" value="nucleoside_deaminase"/>
    <property type="match status" value="1"/>
</dbReference>
<dbReference type="EC" id="3.5.4.33" evidence="6"/>
<protein>
    <recommendedName>
        <fullName evidence="6">tRNA-specific adenosine deaminase</fullName>
        <ecNumber evidence="6">3.5.4.33</ecNumber>
    </recommendedName>
</protein>
<dbReference type="Gene3D" id="3.40.140.10">
    <property type="entry name" value="Cytidine Deaminase, domain 2"/>
    <property type="match status" value="1"/>
</dbReference>
<dbReference type="EMBL" id="DVHL01000014">
    <property type="protein sequence ID" value="HIR65555.1"/>
    <property type="molecule type" value="Genomic_DNA"/>
</dbReference>
<feature type="domain" description="CMP/dCMP-type deaminase" evidence="7">
    <location>
        <begin position="1"/>
        <end position="111"/>
    </location>
</feature>
<reference evidence="8" key="1">
    <citation type="submission" date="2020-10" db="EMBL/GenBank/DDBJ databases">
        <authorList>
            <person name="Gilroy R."/>
        </authorList>
    </citation>
    <scope>NUCLEOTIDE SEQUENCE</scope>
    <source>
        <strain evidence="8">CHK121-14286</strain>
    </source>
</reference>
<comment type="catalytic activity">
    <reaction evidence="5 6">
        <text>adenosine(34) in tRNA + H2O + H(+) = inosine(34) in tRNA + NH4(+)</text>
        <dbReference type="Rhea" id="RHEA:43168"/>
        <dbReference type="Rhea" id="RHEA-COMP:10373"/>
        <dbReference type="Rhea" id="RHEA-COMP:10374"/>
        <dbReference type="ChEBI" id="CHEBI:15377"/>
        <dbReference type="ChEBI" id="CHEBI:15378"/>
        <dbReference type="ChEBI" id="CHEBI:28938"/>
        <dbReference type="ChEBI" id="CHEBI:74411"/>
        <dbReference type="ChEBI" id="CHEBI:82852"/>
        <dbReference type="EC" id="3.5.4.33"/>
    </reaction>
</comment>
<dbReference type="Pfam" id="PF14437">
    <property type="entry name" value="MafB19-deam"/>
    <property type="match status" value="1"/>
</dbReference>
<dbReference type="PANTHER" id="PTHR11079">
    <property type="entry name" value="CYTOSINE DEAMINASE FAMILY MEMBER"/>
    <property type="match status" value="1"/>
</dbReference>
<comment type="cofactor">
    <cofactor evidence="6">
        <name>Zn(2+)</name>
        <dbReference type="ChEBI" id="CHEBI:29105"/>
    </cofactor>
    <text evidence="6">Binds 1 zinc ion per subunit.</text>
</comment>
<comment type="subunit">
    <text evidence="6">Homodimer.</text>
</comment>
<keyword evidence="1 6" id="KW-0819">tRNA processing</keyword>
<evidence type="ECO:0000256" key="4">
    <source>
        <dbReference type="ARBA" id="ARBA00022833"/>
    </source>
</evidence>
<dbReference type="GO" id="GO:0052717">
    <property type="term" value="F:tRNA-specific adenosine-34 deaminase activity"/>
    <property type="evidence" value="ECO:0007669"/>
    <property type="project" value="UniProtKB-UniRule"/>
</dbReference>
<evidence type="ECO:0000313" key="9">
    <source>
        <dbReference type="Proteomes" id="UP000824200"/>
    </source>
</evidence>
<keyword evidence="3 6" id="KW-0378">Hydrolase</keyword>
<evidence type="ECO:0000256" key="6">
    <source>
        <dbReference type="HAMAP-Rule" id="MF_00972"/>
    </source>
</evidence>
<comment type="caution">
    <text evidence="8">The sequence shown here is derived from an EMBL/GenBank/DDBJ whole genome shotgun (WGS) entry which is preliminary data.</text>
</comment>
<evidence type="ECO:0000313" key="8">
    <source>
        <dbReference type="EMBL" id="HIR65555.1"/>
    </source>
</evidence>
<evidence type="ECO:0000256" key="2">
    <source>
        <dbReference type="ARBA" id="ARBA00022723"/>
    </source>
</evidence>
<dbReference type="InterPro" id="IPR016193">
    <property type="entry name" value="Cytidine_deaminase-like"/>
</dbReference>
<dbReference type="AlphaFoldDB" id="A0A9D1J7N6"/>
<feature type="binding site" evidence="6">
    <location>
        <position position="85"/>
    </location>
    <ligand>
        <name>Zn(2+)</name>
        <dbReference type="ChEBI" id="CHEBI:29105"/>
        <note>catalytic</note>
    </ligand>
</feature>
<dbReference type="SUPFAM" id="SSF53927">
    <property type="entry name" value="Cytidine deaminase-like"/>
    <property type="match status" value="1"/>
</dbReference>
<comment type="similarity">
    <text evidence="6">Belongs to the cytidine and deoxycytidylate deaminase family.</text>
</comment>
<dbReference type="InterPro" id="IPR058535">
    <property type="entry name" value="MafB19-deam"/>
</dbReference>
<organism evidence="8 9">
    <name type="scientific">Candidatus Fimimonas gallinarum</name>
    <dbReference type="NCBI Taxonomy" id="2840821"/>
    <lineage>
        <taxon>Bacteria</taxon>
        <taxon>Pseudomonadati</taxon>
        <taxon>Myxococcota</taxon>
        <taxon>Myxococcia</taxon>
        <taxon>Myxococcales</taxon>
        <taxon>Cystobacterineae</taxon>
        <taxon>Myxococcaceae</taxon>
        <taxon>Myxococcaceae incertae sedis</taxon>
        <taxon>Candidatus Fimimonas</taxon>
    </lineage>
</organism>
<dbReference type="InterPro" id="IPR002125">
    <property type="entry name" value="CMP_dCMP_dom"/>
</dbReference>
<dbReference type="PROSITE" id="PS51747">
    <property type="entry name" value="CYT_DCMP_DEAMINASES_2"/>
    <property type="match status" value="1"/>
</dbReference>
<dbReference type="GO" id="GO:0002100">
    <property type="term" value="P:tRNA wobble adenosine to inosine editing"/>
    <property type="evidence" value="ECO:0007669"/>
    <property type="project" value="UniProtKB-UniRule"/>
</dbReference>
<accession>A0A9D1J7N6</accession>
<evidence type="ECO:0000256" key="1">
    <source>
        <dbReference type="ARBA" id="ARBA00022694"/>
    </source>
</evidence>
<gene>
    <name evidence="6" type="primary">tadA</name>
    <name evidence="8" type="ORF">IAC95_01535</name>
</gene>
<feature type="binding site" evidence="6">
    <location>
        <position position="82"/>
    </location>
    <ligand>
        <name>Zn(2+)</name>
        <dbReference type="ChEBI" id="CHEBI:29105"/>
        <note>catalytic</note>
    </ligand>
</feature>
<sequence length="153" mass="16999">MMQEKFMKAALRQAEISRKHDEVPIGAVVVKDGKIIARAHNTRNATKNATEHAELVAISRACRKLDDWRLSGCDLYVTLEPCVMCLGACFNARISNLYFGAYDVEGKGCVAVAEMVGKTLNHELFLQGGILQKQCSDILSDYFRDKRNAKCNG</sequence>
<dbReference type="GO" id="GO:0008270">
    <property type="term" value="F:zinc ion binding"/>
    <property type="evidence" value="ECO:0007669"/>
    <property type="project" value="UniProtKB-UniRule"/>
</dbReference>
<evidence type="ECO:0000259" key="7">
    <source>
        <dbReference type="PROSITE" id="PS51747"/>
    </source>
</evidence>
<feature type="active site" description="Proton donor" evidence="6">
    <location>
        <position position="54"/>
    </location>
</feature>
<evidence type="ECO:0000256" key="5">
    <source>
        <dbReference type="ARBA" id="ARBA00048045"/>
    </source>
</evidence>
<evidence type="ECO:0000256" key="3">
    <source>
        <dbReference type="ARBA" id="ARBA00022801"/>
    </source>
</evidence>
<dbReference type="HAMAP" id="MF_00972">
    <property type="entry name" value="tRNA_aden_deaminase"/>
    <property type="match status" value="1"/>
</dbReference>